<organism evidence="1">
    <name type="scientific">Siphoviridae sp. ctKcB20</name>
    <dbReference type="NCBI Taxonomy" id="2827568"/>
    <lineage>
        <taxon>Viruses</taxon>
        <taxon>Duplodnaviria</taxon>
        <taxon>Heunggongvirae</taxon>
        <taxon>Uroviricota</taxon>
        <taxon>Caudoviricetes</taxon>
    </lineage>
</organism>
<sequence>MPRTKKINAIVQYGDTGWIINDCGNGQFELYNINIKQILEKSSNPLDFDKHIDKIFGKEAARRVRDFQAEQKESGD</sequence>
<accession>A0A8S5LKY1</accession>
<evidence type="ECO:0000313" key="1">
    <source>
        <dbReference type="EMBL" id="DAD70748.1"/>
    </source>
</evidence>
<reference evidence="1" key="1">
    <citation type="journal article" date="2021" name="Proc. Natl. Acad. Sci. U.S.A.">
        <title>A Catalog of Tens of Thousands of Viruses from Human Metagenomes Reveals Hidden Associations with Chronic Diseases.</title>
        <authorList>
            <person name="Tisza M.J."/>
            <person name="Buck C.B."/>
        </authorList>
    </citation>
    <scope>NUCLEOTIDE SEQUENCE</scope>
    <source>
        <strain evidence="1">CtKcB20</strain>
    </source>
</reference>
<name>A0A8S5LKY1_9CAUD</name>
<proteinExistence type="predicted"/>
<protein>
    <submittedName>
        <fullName evidence="1">Uncharacterized protein</fullName>
    </submittedName>
</protein>
<dbReference type="EMBL" id="BK015870">
    <property type="protein sequence ID" value="DAD70748.1"/>
    <property type="molecule type" value="Genomic_DNA"/>
</dbReference>